<accession>A0A9J7AT82</accession>
<dbReference type="AlphaFoldDB" id="A0A9J7AT82"/>
<reference evidence="2" key="1">
    <citation type="submission" date="2022-08" db="EMBL/GenBank/DDBJ databases">
        <title>Nisaea acidiphila sp. nov., isolated from a marine algal debris and emended description of the genus Nisaea Urios et al. 2008.</title>
        <authorList>
            <person name="Kwon K."/>
        </authorList>
    </citation>
    <scope>NUCLEOTIDE SEQUENCE</scope>
    <source>
        <strain evidence="2">MEBiC11861</strain>
    </source>
</reference>
<name>A0A9J7AT82_9PROT</name>
<organism evidence="2 3">
    <name type="scientific">Nisaea acidiphila</name>
    <dbReference type="NCBI Taxonomy" id="1862145"/>
    <lineage>
        <taxon>Bacteria</taxon>
        <taxon>Pseudomonadati</taxon>
        <taxon>Pseudomonadota</taxon>
        <taxon>Alphaproteobacteria</taxon>
        <taxon>Rhodospirillales</taxon>
        <taxon>Thalassobaculaceae</taxon>
        <taxon>Nisaea</taxon>
    </lineage>
</organism>
<evidence type="ECO:0000256" key="1">
    <source>
        <dbReference type="SAM" id="SignalP"/>
    </source>
</evidence>
<proteinExistence type="predicted"/>
<keyword evidence="1" id="KW-0732">Signal</keyword>
<keyword evidence="3" id="KW-1185">Reference proteome</keyword>
<protein>
    <recommendedName>
        <fullName evidence="4">Secreted protein</fullName>
    </recommendedName>
</protein>
<evidence type="ECO:0008006" key="4">
    <source>
        <dbReference type="Google" id="ProtNLM"/>
    </source>
</evidence>
<dbReference type="Proteomes" id="UP001060336">
    <property type="component" value="Chromosome"/>
</dbReference>
<sequence length="159" mass="17044">MGKVFGFLALFTMFLGGLAGLSPAKADDTLMVVCAQQGGTCTAPTSGTKIFYGYNGAVVTTTNTTEVRCNNETFGRDPLSGETAKFCWYYVDPSKGSWATCADKQGKKCNFTGAKLVRYGVPGRWVYGAFINNVTCSNGTFKDPAHGDTKKYCEAFTPS</sequence>
<dbReference type="RefSeq" id="WP_257768269.1">
    <property type="nucleotide sequence ID" value="NZ_CP102480.1"/>
</dbReference>
<feature type="signal peptide" evidence="1">
    <location>
        <begin position="1"/>
        <end position="26"/>
    </location>
</feature>
<gene>
    <name evidence="2" type="ORF">NUH88_19340</name>
</gene>
<evidence type="ECO:0000313" key="3">
    <source>
        <dbReference type="Proteomes" id="UP001060336"/>
    </source>
</evidence>
<evidence type="ECO:0000313" key="2">
    <source>
        <dbReference type="EMBL" id="UUX49540.1"/>
    </source>
</evidence>
<dbReference type="KEGG" id="naci:NUH88_19340"/>
<feature type="chain" id="PRO_5039908810" description="Secreted protein" evidence="1">
    <location>
        <begin position="27"/>
        <end position="159"/>
    </location>
</feature>
<dbReference type="EMBL" id="CP102480">
    <property type="protein sequence ID" value="UUX49540.1"/>
    <property type="molecule type" value="Genomic_DNA"/>
</dbReference>